<dbReference type="Proteomes" id="UP000721415">
    <property type="component" value="Unassembled WGS sequence"/>
</dbReference>
<keyword evidence="4" id="KW-0012">Acyltransferase</keyword>
<evidence type="ECO:0000256" key="2">
    <source>
        <dbReference type="ARBA" id="ARBA00022679"/>
    </source>
</evidence>
<dbReference type="EMBL" id="JACBXQ010000002">
    <property type="protein sequence ID" value="MBG9985987.1"/>
    <property type="molecule type" value="Genomic_DNA"/>
</dbReference>
<proteinExistence type="predicted"/>
<gene>
    <name evidence="6" type="ORF">HZY91_03650</name>
</gene>
<dbReference type="PANTHER" id="PTHR43178:SF5">
    <property type="entry name" value="LIPOAMIDE ACYLTRANSFERASE COMPONENT OF BRANCHED-CHAIN ALPHA-KETO ACID DEHYDROGENASE COMPLEX, MITOCHONDRIAL"/>
    <property type="match status" value="1"/>
</dbReference>
<evidence type="ECO:0000259" key="5">
    <source>
        <dbReference type="PROSITE" id="PS50968"/>
    </source>
</evidence>
<dbReference type="RefSeq" id="WP_197114911.1">
    <property type="nucleotide sequence ID" value="NZ_JACBXQ010000002.1"/>
</dbReference>
<comment type="caution">
    <text evidence="6">The sequence shown here is derived from an EMBL/GenBank/DDBJ whole genome shotgun (WGS) entry which is preliminary data.</text>
</comment>
<dbReference type="SUPFAM" id="SSF51230">
    <property type="entry name" value="Single hybrid motif"/>
    <property type="match status" value="1"/>
</dbReference>
<protein>
    <submittedName>
        <fullName evidence="6">Biotin/lipoyl-binding protein</fullName>
    </submittedName>
</protein>
<evidence type="ECO:0000313" key="7">
    <source>
        <dbReference type="Proteomes" id="UP000721415"/>
    </source>
</evidence>
<feature type="domain" description="Lipoyl-binding" evidence="5">
    <location>
        <begin position="2"/>
        <end position="77"/>
    </location>
</feature>
<comment type="cofactor">
    <cofactor evidence="1">
        <name>(R)-lipoate</name>
        <dbReference type="ChEBI" id="CHEBI:83088"/>
    </cofactor>
</comment>
<dbReference type="PROSITE" id="PS00189">
    <property type="entry name" value="LIPOYL"/>
    <property type="match status" value="1"/>
</dbReference>
<dbReference type="Gene3D" id="2.40.50.100">
    <property type="match status" value="1"/>
</dbReference>
<dbReference type="PANTHER" id="PTHR43178">
    <property type="entry name" value="DIHYDROLIPOAMIDE ACETYLTRANSFERASE COMPONENT OF PYRUVATE DEHYDROGENASE COMPLEX"/>
    <property type="match status" value="1"/>
</dbReference>
<evidence type="ECO:0000256" key="1">
    <source>
        <dbReference type="ARBA" id="ARBA00001938"/>
    </source>
</evidence>
<dbReference type="PROSITE" id="PS50968">
    <property type="entry name" value="BIOTINYL_LIPOYL"/>
    <property type="match status" value="1"/>
</dbReference>
<keyword evidence="2" id="KW-0808">Transferase</keyword>
<reference evidence="6 7" key="1">
    <citation type="submission" date="2020-07" db="EMBL/GenBank/DDBJ databases">
        <title>Facklamia lactis sp. nov., isolated from raw milk.</title>
        <authorList>
            <person name="Doll E.V."/>
            <person name="Huptas C."/>
            <person name="Staib L."/>
            <person name="Wenning M."/>
            <person name="Scherer S."/>
        </authorList>
    </citation>
    <scope>NUCLEOTIDE SEQUENCE [LARGE SCALE GENOMIC DNA]</scope>
    <source>
        <strain evidence="6 7">DSM 111018</strain>
    </source>
</reference>
<evidence type="ECO:0000313" key="6">
    <source>
        <dbReference type="EMBL" id="MBG9985987.1"/>
    </source>
</evidence>
<dbReference type="InterPro" id="IPR011053">
    <property type="entry name" value="Single_hybrid_motif"/>
</dbReference>
<organism evidence="6 7">
    <name type="scientific">Facklamia lactis</name>
    <dbReference type="NCBI Taxonomy" id="2749967"/>
    <lineage>
        <taxon>Bacteria</taxon>
        <taxon>Bacillati</taxon>
        <taxon>Bacillota</taxon>
        <taxon>Bacilli</taxon>
        <taxon>Lactobacillales</taxon>
        <taxon>Aerococcaceae</taxon>
        <taxon>Facklamia</taxon>
    </lineage>
</organism>
<dbReference type="InterPro" id="IPR003016">
    <property type="entry name" value="2-oxoA_DH_lipoyl-BS"/>
</dbReference>
<dbReference type="InterPro" id="IPR000089">
    <property type="entry name" value="Biotin_lipoyl"/>
</dbReference>
<dbReference type="InterPro" id="IPR050743">
    <property type="entry name" value="2-oxoacid_DH_E2_comp"/>
</dbReference>
<evidence type="ECO:0000256" key="4">
    <source>
        <dbReference type="ARBA" id="ARBA00023315"/>
    </source>
</evidence>
<keyword evidence="3" id="KW-0450">Lipoyl</keyword>
<dbReference type="CDD" id="cd06849">
    <property type="entry name" value="lipoyl_domain"/>
    <property type="match status" value="1"/>
</dbReference>
<name>A0ABS0LPE0_9LACT</name>
<dbReference type="Pfam" id="PF00364">
    <property type="entry name" value="Biotin_lipoyl"/>
    <property type="match status" value="1"/>
</dbReference>
<accession>A0ABS0LPE0</accession>
<evidence type="ECO:0000256" key="3">
    <source>
        <dbReference type="ARBA" id="ARBA00022823"/>
    </source>
</evidence>
<sequence length="82" mass="8879">MQKDILFPKLSSKILSGVVIEWTTEIGQTIQKGEVLYAVETDKAVHEIESPISGKLVSIHVELGDAVTAGDLIATIDESKED</sequence>
<keyword evidence="7" id="KW-1185">Reference proteome</keyword>